<protein>
    <submittedName>
        <fullName evidence="2">Uncharacterized protein</fullName>
    </submittedName>
</protein>
<proteinExistence type="predicted"/>
<gene>
    <name evidence="2" type="ORF">ABT317_01040</name>
</gene>
<evidence type="ECO:0000313" key="3">
    <source>
        <dbReference type="Proteomes" id="UP001458415"/>
    </source>
</evidence>
<evidence type="ECO:0000313" key="2">
    <source>
        <dbReference type="EMBL" id="MER6975680.1"/>
    </source>
</evidence>
<reference evidence="2 3" key="1">
    <citation type="submission" date="2024-06" db="EMBL/GenBank/DDBJ databases">
        <title>The Natural Products Discovery Center: Release of the First 8490 Sequenced Strains for Exploring Actinobacteria Biosynthetic Diversity.</title>
        <authorList>
            <person name="Kalkreuter E."/>
            <person name="Kautsar S.A."/>
            <person name="Yang D."/>
            <person name="Bader C.D."/>
            <person name="Teijaro C.N."/>
            <person name="Fluegel L."/>
            <person name="Davis C.M."/>
            <person name="Simpson J.R."/>
            <person name="Lauterbach L."/>
            <person name="Steele A.D."/>
            <person name="Gui C."/>
            <person name="Meng S."/>
            <person name="Li G."/>
            <person name="Viehrig K."/>
            <person name="Ye F."/>
            <person name="Su P."/>
            <person name="Kiefer A.F."/>
            <person name="Nichols A."/>
            <person name="Cepeda A.J."/>
            <person name="Yan W."/>
            <person name="Fan B."/>
            <person name="Jiang Y."/>
            <person name="Adhikari A."/>
            <person name="Zheng C.-J."/>
            <person name="Schuster L."/>
            <person name="Cowan T.M."/>
            <person name="Smanski M.J."/>
            <person name="Chevrette M.G."/>
            <person name="De Carvalho L.P.S."/>
            <person name="Shen B."/>
        </authorList>
    </citation>
    <scope>NUCLEOTIDE SEQUENCE [LARGE SCALE GENOMIC DNA]</scope>
    <source>
        <strain evidence="2 3">NPDC000634</strain>
    </source>
</reference>
<name>A0ABV1VUU3_9ACTN</name>
<dbReference type="Proteomes" id="UP001458415">
    <property type="component" value="Unassembled WGS sequence"/>
</dbReference>
<organism evidence="2 3">
    <name type="scientific">Streptomyces carpinensis</name>
    <dbReference type="NCBI Taxonomy" id="66369"/>
    <lineage>
        <taxon>Bacteria</taxon>
        <taxon>Bacillati</taxon>
        <taxon>Actinomycetota</taxon>
        <taxon>Actinomycetes</taxon>
        <taxon>Kitasatosporales</taxon>
        <taxon>Streptomycetaceae</taxon>
        <taxon>Streptomyces</taxon>
    </lineage>
</organism>
<comment type="caution">
    <text evidence="2">The sequence shown here is derived from an EMBL/GenBank/DDBJ whole genome shotgun (WGS) entry which is preliminary data.</text>
</comment>
<feature type="compositionally biased region" description="Low complexity" evidence="1">
    <location>
        <begin position="33"/>
        <end position="51"/>
    </location>
</feature>
<accession>A0ABV1VUU3</accession>
<dbReference type="RefSeq" id="WP_244217504.1">
    <property type="nucleotide sequence ID" value="NZ_MUBM01000319.1"/>
</dbReference>
<sequence>MYNSAEDDAERKRIEARLYAPPKALRRPRRARTSSSQQPRQEQQPQQPQRTAMTLADAQALMAQWGAMDSQLGTGGTG</sequence>
<evidence type="ECO:0000256" key="1">
    <source>
        <dbReference type="SAM" id="MobiDB-lite"/>
    </source>
</evidence>
<dbReference type="EMBL" id="JBEPCU010000006">
    <property type="protein sequence ID" value="MER6975680.1"/>
    <property type="molecule type" value="Genomic_DNA"/>
</dbReference>
<feature type="region of interest" description="Disordered" evidence="1">
    <location>
        <begin position="1"/>
        <end position="53"/>
    </location>
</feature>
<keyword evidence="3" id="KW-1185">Reference proteome</keyword>